<dbReference type="GO" id="GO:0005975">
    <property type="term" value="P:carbohydrate metabolic process"/>
    <property type="evidence" value="ECO:0007669"/>
    <property type="project" value="InterPro"/>
</dbReference>
<dbReference type="Proteomes" id="UP000295375">
    <property type="component" value="Unassembled WGS sequence"/>
</dbReference>
<dbReference type="InterPro" id="IPR009014">
    <property type="entry name" value="Transketo_C/PFOR_II"/>
</dbReference>
<dbReference type="InterPro" id="IPR018970">
    <property type="entry name" value="Xul5P/Fru6P_PKetolase_N"/>
</dbReference>
<dbReference type="Gene3D" id="3.40.50.920">
    <property type="match status" value="1"/>
</dbReference>
<dbReference type="SUPFAM" id="SSF52518">
    <property type="entry name" value="Thiamin diphosphate-binding fold (THDP-binding)"/>
    <property type="match status" value="2"/>
</dbReference>
<dbReference type="OrthoDB" id="9758450at2"/>
<evidence type="ECO:0000313" key="3">
    <source>
        <dbReference type="Proteomes" id="UP000295375"/>
    </source>
</evidence>
<dbReference type="Pfam" id="PF09364">
    <property type="entry name" value="XFP_N"/>
    <property type="match status" value="1"/>
</dbReference>
<dbReference type="RefSeq" id="WP_133592982.1">
    <property type="nucleotide sequence ID" value="NZ_CP037953.1"/>
</dbReference>
<evidence type="ECO:0000259" key="1">
    <source>
        <dbReference type="Pfam" id="PF09364"/>
    </source>
</evidence>
<dbReference type="InterPro" id="IPR005593">
    <property type="entry name" value="Xul5P/Fru6P_PKetolase"/>
</dbReference>
<evidence type="ECO:0000313" key="2">
    <source>
        <dbReference type="EMBL" id="TDQ44977.1"/>
    </source>
</evidence>
<sequence length="805" mass="88870">MSSHHRWHVKEKLAAYRHADPAFSQWANGYGVITHSEETQIRIVDMANELLVRGVVDNKAAVFSTLSALDKFCSLAMWLVVTMAYVRRPRLDGTALHAEDFKASPQGHVGGSLNMVPAYCGYLGINALMGITRGWVMGQGHCVAAIDACNVLIGNMTPQHADRYSLDEQGISQLCQDFYRYEVTGEGSPISPLGSHVNVHTAGGISEGGYLGFTELQYVHMPLPGERLVAFLSDGAFEEQRGSDWAARWWRAQDSGLVVPVMIANGRRIEQRSTMAQQGGVPWLTQHLQLNGFDVVRIDGRDPAAFVWAIWEMESRLEACANAVRRGEGSYPIPLHYVIAEAPKGFGFPGAGTNLAHNLPLGENPATNESARSAFNTAASALFVPTSQWQNIREPLRRHKTQQRPLERDHAMTRKHVTPISMIPGAWSPLKEQMSPMQAIDSFFVSLVKANPSLRVRIGNPDELASNRMQATLQHCKHRVFNPEPDLDEAIDGAIITALNEEAVAGAALANKGGINLVVSYEAFAVKMLGLMRQEIIFVRHQKVHGVAPAWHAIPFLLTSHTWENGKNEQSHQDPTLVEALWGEMSDTAVVRFPADANSAIACMRDCYQKKNEIHALVVPKTPMPVQLSAEQSEMMIQRGALRLSGAHECDVEIVVIGAFQLQQSQKAAQRLGAHGIQVSVTYLLEPARFREPRDKLERQYCSNPSPQSFGNPSTARIFVSHTRPEPIRGLLRQLDTGRSTAFLGYLNHGGTFDTSSMLFANRCSWLHIVARYAELASMPIEELLTVEEREALNGVGNIRDIVGA</sequence>
<dbReference type="AlphaFoldDB" id="A0A4V3D6R2"/>
<proteinExistence type="predicted"/>
<accession>A0A4V3D6R2</accession>
<feature type="domain" description="Xylulose 5-phosphate/Fructose 6-phosphate phosphoketolase N-terminal" evidence="1">
    <location>
        <begin position="66"/>
        <end position="349"/>
    </location>
</feature>
<dbReference type="GO" id="GO:0016832">
    <property type="term" value="F:aldehyde-lyase activity"/>
    <property type="evidence" value="ECO:0007669"/>
    <property type="project" value="InterPro"/>
</dbReference>
<dbReference type="PANTHER" id="PTHR31273:SF0">
    <property type="entry name" value="PHOSPHOKETOLASE-RELATED"/>
    <property type="match status" value="1"/>
</dbReference>
<protein>
    <submittedName>
        <fullName evidence="2">Phosphoketolase</fullName>
    </submittedName>
</protein>
<reference evidence="2 3" key="1">
    <citation type="submission" date="2019-03" db="EMBL/GenBank/DDBJ databases">
        <title>Genomic Encyclopedia of Type Strains, Phase IV (KMG-IV): sequencing the most valuable type-strain genomes for metagenomic binning, comparative biology and taxonomic classification.</title>
        <authorList>
            <person name="Goeker M."/>
        </authorList>
    </citation>
    <scope>NUCLEOTIDE SEQUENCE [LARGE SCALE GENOMIC DNA]</scope>
    <source>
        <strain evidence="2 3">DSM 103792</strain>
    </source>
</reference>
<dbReference type="PANTHER" id="PTHR31273">
    <property type="entry name" value="PHOSPHOKETOLASE-RELATED"/>
    <property type="match status" value="1"/>
</dbReference>
<gene>
    <name evidence="2" type="ORF">EV696_12233</name>
</gene>
<comment type="caution">
    <text evidence="2">The sequence shown here is derived from an EMBL/GenBank/DDBJ whole genome shotgun (WGS) entry which is preliminary data.</text>
</comment>
<organism evidence="2 3">
    <name type="scientific">Permianibacter aggregans</name>
    <dbReference type="NCBI Taxonomy" id="1510150"/>
    <lineage>
        <taxon>Bacteria</taxon>
        <taxon>Pseudomonadati</taxon>
        <taxon>Pseudomonadota</taxon>
        <taxon>Gammaproteobacteria</taxon>
        <taxon>Pseudomonadales</taxon>
        <taxon>Pseudomonadaceae</taxon>
        <taxon>Permianibacter</taxon>
    </lineage>
</organism>
<name>A0A4V3D6R2_9GAMM</name>
<dbReference type="Gene3D" id="3.40.50.970">
    <property type="match status" value="2"/>
</dbReference>
<dbReference type="Pfam" id="PF03894">
    <property type="entry name" value="XFP"/>
    <property type="match status" value="1"/>
</dbReference>
<dbReference type="InterPro" id="IPR029061">
    <property type="entry name" value="THDP-binding"/>
</dbReference>
<keyword evidence="3" id="KW-1185">Reference proteome</keyword>
<dbReference type="EMBL" id="SNYM01000022">
    <property type="protein sequence ID" value="TDQ44977.1"/>
    <property type="molecule type" value="Genomic_DNA"/>
</dbReference>